<evidence type="ECO:0008006" key="4">
    <source>
        <dbReference type="Google" id="ProtNLM"/>
    </source>
</evidence>
<dbReference type="OrthoDB" id="3594103at2759"/>
<protein>
    <recommendedName>
        <fullName evidence="4">BTB domain-containing protein</fullName>
    </recommendedName>
</protein>
<proteinExistence type="predicted"/>
<feature type="compositionally biased region" description="Acidic residues" evidence="1">
    <location>
        <begin position="235"/>
        <end position="244"/>
    </location>
</feature>
<dbReference type="PANTHER" id="PTHR37538:SF4">
    <property type="entry name" value="PITSLRE SERINE_THREONINE-PROTEIN KINASE CDC2L1"/>
    <property type="match status" value="1"/>
</dbReference>
<evidence type="ECO:0000313" key="3">
    <source>
        <dbReference type="Proteomes" id="UP000799423"/>
    </source>
</evidence>
<gene>
    <name evidence="2" type="ORF">T440DRAFT_52749</name>
</gene>
<keyword evidence="3" id="KW-1185">Reference proteome</keyword>
<name>A0A6A7AP41_9PLEO</name>
<evidence type="ECO:0000256" key="1">
    <source>
        <dbReference type="SAM" id="MobiDB-lite"/>
    </source>
</evidence>
<feature type="region of interest" description="Disordered" evidence="1">
    <location>
        <begin position="226"/>
        <end position="248"/>
    </location>
</feature>
<accession>A0A6A7AP41</accession>
<dbReference type="EMBL" id="MU006422">
    <property type="protein sequence ID" value="KAF2844087.1"/>
    <property type="molecule type" value="Genomic_DNA"/>
</dbReference>
<dbReference type="PANTHER" id="PTHR37538">
    <property type="entry name" value="BTB DOMAIN-CONTAINING PROTEIN"/>
    <property type="match status" value="1"/>
</dbReference>
<dbReference type="Proteomes" id="UP000799423">
    <property type="component" value="Unassembled WGS sequence"/>
</dbReference>
<sequence length="355" mass="39927">MSRKFLNPKTSHISRKLSLWSQLRLLRRFYENRGPLCSPYVEAPVTLHFGPEETTFYVPRHYLPSQWTESDTAARFSFPDVDSRTGHAVVHYLYKQTYEIPAFQIKQWVNRSRFNLKAAVLVFIAATDHDLAGLQLLAKCEINDSSRDLCLAEVLNVIDEDFSRLGPDSWIHEFVRHKAKTAFESDRMVFTNEAFLQDVNNTALIKFVMRCVINLYNTQNTNTLDTKESLTEVQNEPEPEDAAPSDDFSTISCPESEVPAAYEPIIESSCEIAPASPHITSSREWETSVLAPESELEIVDRVHDPLGPVFCDLMVESATIEGPAAVEGPVAAAPECQSVEAVDEEDIFGGSRCPH</sequence>
<reference evidence="2" key="1">
    <citation type="submission" date="2020-01" db="EMBL/GenBank/DDBJ databases">
        <authorList>
            <consortium name="DOE Joint Genome Institute"/>
            <person name="Haridas S."/>
            <person name="Albert R."/>
            <person name="Binder M."/>
            <person name="Bloem J."/>
            <person name="Labutti K."/>
            <person name="Salamov A."/>
            <person name="Andreopoulos B."/>
            <person name="Baker S.E."/>
            <person name="Barry K."/>
            <person name="Bills G."/>
            <person name="Bluhm B.H."/>
            <person name="Cannon C."/>
            <person name="Castanera R."/>
            <person name="Culley D.E."/>
            <person name="Daum C."/>
            <person name="Ezra D."/>
            <person name="Gonzalez J.B."/>
            <person name="Henrissat B."/>
            <person name="Kuo A."/>
            <person name="Liang C."/>
            <person name="Lipzen A."/>
            <person name="Lutzoni F."/>
            <person name="Magnuson J."/>
            <person name="Mondo S."/>
            <person name="Nolan M."/>
            <person name="Ohm R."/>
            <person name="Pangilinan J."/>
            <person name="Park H.-J."/>
            <person name="Ramirez L."/>
            <person name="Alfaro M."/>
            <person name="Sun H."/>
            <person name="Tritt A."/>
            <person name="Yoshinaga Y."/>
            <person name="Zwiers L.-H."/>
            <person name="Turgeon B.G."/>
            <person name="Goodwin S.B."/>
            <person name="Spatafora J.W."/>
            <person name="Crous P.W."/>
            <person name="Grigoriev I.V."/>
        </authorList>
    </citation>
    <scope>NUCLEOTIDE SEQUENCE</scope>
    <source>
        <strain evidence="2">IPT5</strain>
    </source>
</reference>
<dbReference type="AlphaFoldDB" id="A0A6A7AP41"/>
<organism evidence="2 3">
    <name type="scientific">Plenodomus tracheiphilus IPT5</name>
    <dbReference type="NCBI Taxonomy" id="1408161"/>
    <lineage>
        <taxon>Eukaryota</taxon>
        <taxon>Fungi</taxon>
        <taxon>Dikarya</taxon>
        <taxon>Ascomycota</taxon>
        <taxon>Pezizomycotina</taxon>
        <taxon>Dothideomycetes</taxon>
        <taxon>Pleosporomycetidae</taxon>
        <taxon>Pleosporales</taxon>
        <taxon>Pleosporineae</taxon>
        <taxon>Leptosphaeriaceae</taxon>
        <taxon>Plenodomus</taxon>
    </lineage>
</organism>
<evidence type="ECO:0000313" key="2">
    <source>
        <dbReference type="EMBL" id="KAF2844087.1"/>
    </source>
</evidence>